<keyword evidence="3" id="KW-1185">Reference proteome</keyword>
<feature type="domain" description="4Fe-4S ferredoxin-type" evidence="1">
    <location>
        <begin position="146"/>
        <end position="175"/>
    </location>
</feature>
<protein>
    <recommendedName>
        <fullName evidence="1">4Fe-4S ferredoxin-type domain-containing protein</fullName>
    </recommendedName>
</protein>
<dbReference type="Proteomes" id="UP000244898">
    <property type="component" value="Unassembled WGS sequence"/>
</dbReference>
<accession>A0A2R8CBV1</accession>
<reference evidence="3" key="1">
    <citation type="submission" date="2018-03" db="EMBL/GenBank/DDBJ databases">
        <authorList>
            <person name="Rodrigo-Torres L."/>
            <person name="Arahal R. D."/>
            <person name="Lucena T."/>
        </authorList>
    </citation>
    <scope>NUCLEOTIDE SEQUENCE [LARGE SCALE GENOMIC DNA]</scope>
    <source>
        <strain evidence="3">CECT 7615</strain>
    </source>
</reference>
<sequence length="227" mass="24236">MEPDAPVSTQVSYAKVEAAARATGLIVMGAQHPRMSKAKQLNGGTLILLGTAAAFWDTFETSPEWTDGLRHPIDRWSTRVVQGLAQDFTATAYFPFGGPPYTPFIDWALKSGRTFTSPVGALVQDTVGMLISFRGALHFEQEFDIPQPSGVSPCTDCPAPCATACPVEALNAQSFYDVDNCHAYLNTPAGQTCLTEGCATRLACPVSAGAGRSQAQTAHHMRAFHPS</sequence>
<dbReference type="OrthoDB" id="8279740at2"/>
<evidence type="ECO:0000313" key="3">
    <source>
        <dbReference type="Proteomes" id="UP000244898"/>
    </source>
</evidence>
<evidence type="ECO:0000313" key="2">
    <source>
        <dbReference type="EMBL" id="SPJ29865.1"/>
    </source>
</evidence>
<dbReference type="PROSITE" id="PS51379">
    <property type="entry name" value="4FE4S_FER_2"/>
    <property type="match status" value="1"/>
</dbReference>
<organism evidence="2 3">
    <name type="scientific">Falsiruegeria mediterranea M17</name>
    <dbReference type="NCBI Taxonomy" id="1200281"/>
    <lineage>
        <taxon>Bacteria</taxon>
        <taxon>Pseudomonadati</taxon>
        <taxon>Pseudomonadota</taxon>
        <taxon>Alphaproteobacteria</taxon>
        <taxon>Rhodobacterales</taxon>
        <taxon>Roseobacteraceae</taxon>
        <taxon>Falsiruegeria</taxon>
    </lineage>
</organism>
<evidence type="ECO:0000259" key="1">
    <source>
        <dbReference type="PROSITE" id="PS51379"/>
    </source>
</evidence>
<proteinExistence type="predicted"/>
<gene>
    <name evidence="2" type="ORF">TRM7615_03387</name>
</gene>
<name>A0A2R8CBV1_9RHOB</name>
<dbReference type="AlphaFoldDB" id="A0A2R8CBV1"/>
<dbReference type="EMBL" id="ONZG01000009">
    <property type="protein sequence ID" value="SPJ29865.1"/>
    <property type="molecule type" value="Genomic_DNA"/>
</dbReference>
<dbReference type="InterPro" id="IPR017896">
    <property type="entry name" value="4Fe4S_Fe-S-bd"/>
</dbReference>